<dbReference type="STRING" id="198312.SAMN02745193_02151"/>
<dbReference type="OrthoDB" id="9793973at2"/>
<gene>
    <name evidence="14" type="primary">rlmN</name>
    <name evidence="17" type="ORF">SAMN02745193_02151</name>
</gene>
<dbReference type="EMBL" id="FRDF01000012">
    <property type="protein sequence ID" value="SHN60566.1"/>
    <property type="molecule type" value="Genomic_DNA"/>
</dbReference>
<evidence type="ECO:0000256" key="2">
    <source>
        <dbReference type="ARBA" id="ARBA00007544"/>
    </source>
</evidence>
<evidence type="ECO:0000256" key="12">
    <source>
        <dbReference type="ARBA" id="ARBA00023014"/>
    </source>
</evidence>
<dbReference type="HAMAP" id="MF_01849">
    <property type="entry name" value="RNA_methyltr_RlmN"/>
    <property type="match status" value="1"/>
</dbReference>
<feature type="compositionally biased region" description="Basic and acidic residues" evidence="15">
    <location>
        <begin position="399"/>
        <end position="411"/>
    </location>
</feature>
<dbReference type="Gene3D" id="1.10.150.530">
    <property type="match status" value="1"/>
</dbReference>
<dbReference type="CDD" id="cd01335">
    <property type="entry name" value="Radical_SAM"/>
    <property type="match status" value="1"/>
</dbReference>
<evidence type="ECO:0000256" key="15">
    <source>
        <dbReference type="SAM" id="MobiDB-lite"/>
    </source>
</evidence>
<comment type="similarity">
    <text evidence="2 14">Belongs to the radical SAM superfamily. RlmN family.</text>
</comment>
<evidence type="ECO:0000256" key="1">
    <source>
        <dbReference type="ARBA" id="ARBA00004496"/>
    </source>
</evidence>
<dbReference type="InterPro" id="IPR040072">
    <property type="entry name" value="Methyltransferase_A"/>
</dbReference>
<keyword evidence="13 14" id="KW-1015">Disulfide bond</keyword>
<dbReference type="GO" id="GO:0002935">
    <property type="term" value="F:tRNA (adenine(37)-C2)-methyltransferase activity"/>
    <property type="evidence" value="ECO:0007669"/>
    <property type="project" value="UniProtKB-UniRule"/>
</dbReference>
<dbReference type="SFLD" id="SFLDS00029">
    <property type="entry name" value="Radical_SAM"/>
    <property type="match status" value="1"/>
</dbReference>
<feature type="binding site" evidence="14">
    <location>
        <begin position="270"/>
        <end position="272"/>
    </location>
    <ligand>
        <name>S-adenosyl-L-methionine</name>
        <dbReference type="ChEBI" id="CHEBI:59789"/>
    </ligand>
</feature>
<evidence type="ECO:0000256" key="13">
    <source>
        <dbReference type="ARBA" id="ARBA00023157"/>
    </source>
</evidence>
<keyword evidence="18" id="KW-1185">Reference proteome</keyword>
<keyword evidence="3 14" id="KW-0004">4Fe-4S</keyword>
<dbReference type="EC" id="2.1.1.192" evidence="14"/>
<dbReference type="SFLD" id="SFLDF00275">
    <property type="entry name" value="adenosine_C2_methyltransferase"/>
    <property type="match status" value="1"/>
</dbReference>
<sequence length="418" mass="46056">MADTALMTIPGLSDPVPAVRDITPREDGRIDLIGLSAARIRELFAEAGLDDRQAKLRAKQVFHWLYHRGVTDFEAMTDIAKPMRPWLSERFVIGRPEIVEAQHSTDGTRKWLLRTADGHDYEMVFIPDETRGTLCVSSQVGCTLNCTFCHTGTMKLVRNLTPGEIVGQVMLARDALGEWPKGSMASMADAIDEDDEAGHYTADGRLLTNIVMMGMGEPLYNFDHVRDALVLVMDGDGLSLSKRRITLSTSGVVPMMERCGQEIGVNLAVSLHGVRKDVRDELVPLNKKYGIEDLLQACADYPGASNARRITFEYVMIHGKNDSDDDARELVRLLKAYNLPAKVNLIPFNPWPGSGYECSAPDRIRAFSEIVFQGGISAPVRTPRGRDIDAACGQLKTAAEKKSRAQRDREAAAAAEPA</sequence>
<evidence type="ECO:0000256" key="5">
    <source>
        <dbReference type="ARBA" id="ARBA00022552"/>
    </source>
</evidence>
<feature type="region of interest" description="Disordered" evidence="15">
    <location>
        <begin position="399"/>
        <end position="418"/>
    </location>
</feature>
<comment type="cofactor">
    <cofactor evidence="14">
        <name>[4Fe-4S] cluster</name>
        <dbReference type="ChEBI" id="CHEBI:49883"/>
    </cofactor>
    <text evidence="14">Binds 1 [4Fe-4S] cluster. The cluster is coordinated with 3 cysteines and an exchangeable S-adenosyl-L-methionine.</text>
</comment>
<feature type="binding site" evidence="14">
    <location>
        <begin position="216"/>
        <end position="217"/>
    </location>
    <ligand>
        <name>S-adenosyl-L-methionine</name>
        <dbReference type="ChEBI" id="CHEBI:59789"/>
    </ligand>
</feature>
<dbReference type="GO" id="GO:0046872">
    <property type="term" value="F:metal ion binding"/>
    <property type="evidence" value="ECO:0007669"/>
    <property type="project" value="UniProtKB-KW"/>
</dbReference>
<feature type="binding site" evidence="14">
    <location>
        <position position="146"/>
    </location>
    <ligand>
        <name>[4Fe-4S] cluster</name>
        <dbReference type="ChEBI" id="CHEBI:49883"/>
        <note>4Fe-4S-S-AdoMet</note>
    </ligand>
</feature>
<evidence type="ECO:0000313" key="17">
    <source>
        <dbReference type="EMBL" id="SHN60566.1"/>
    </source>
</evidence>
<comment type="subcellular location">
    <subcellularLocation>
        <location evidence="1 14">Cytoplasm</location>
    </subcellularLocation>
</comment>
<feature type="binding site" evidence="14">
    <location>
        <position position="149"/>
    </location>
    <ligand>
        <name>[4Fe-4S] cluster</name>
        <dbReference type="ChEBI" id="CHEBI:49883"/>
        <note>4Fe-4S-S-AdoMet</note>
    </ligand>
</feature>
<keyword evidence="4 14" id="KW-0963">Cytoplasm</keyword>
<proteinExistence type="inferred from homology"/>
<feature type="binding site" evidence="14">
    <location>
        <position position="349"/>
    </location>
    <ligand>
        <name>S-adenosyl-L-methionine</name>
        <dbReference type="ChEBI" id="CHEBI:59789"/>
    </ligand>
</feature>
<dbReference type="Pfam" id="PF04055">
    <property type="entry name" value="Radical_SAM"/>
    <property type="match status" value="1"/>
</dbReference>
<keyword evidence="11 14" id="KW-0408">Iron</keyword>
<feature type="binding site" evidence="14">
    <location>
        <position position="248"/>
    </location>
    <ligand>
        <name>S-adenosyl-L-methionine</name>
        <dbReference type="ChEBI" id="CHEBI:59789"/>
    </ligand>
</feature>
<dbReference type="GO" id="GO:0019843">
    <property type="term" value="F:rRNA binding"/>
    <property type="evidence" value="ECO:0007669"/>
    <property type="project" value="UniProtKB-UniRule"/>
</dbReference>
<comment type="miscellaneous">
    <text evidence="14">Reaction proceeds by a ping-pong mechanism involving intermediate methylation of a conserved cysteine residue.</text>
</comment>
<dbReference type="Gene3D" id="3.20.20.70">
    <property type="entry name" value="Aldolase class I"/>
    <property type="match status" value="1"/>
</dbReference>
<evidence type="ECO:0000313" key="18">
    <source>
        <dbReference type="Proteomes" id="UP000184391"/>
    </source>
</evidence>
<organism evidence="17 18">
    <name type="scientific">Erythrobacter sanguineus</name>
    <dbReference type="NCBI Taxonomy" id="198312"/>
    <lineage>
        <taxon>Bacteria</taxon>
        <taxon>Pseudomonadati</taxon>
        <taxon>Pseudomonadota</taxon>
        <taxon>Alphaproteobacteria</taxon>
        <taxon>Sphingomonadales</taxon>
        <taxon>Erythrobacteraceae</taxon>
        <taxon>Erythrobacter/Porphyrobacter group</taxon>
        <taxon>Erythrobacter</taxon>
    </lineage>
</organism>
<evidence type="ECO:0000256" key="9">
    <source>
        <dbReference type="ARBA" id="ARBA00022694"/>
    </source>
</evidence>
<evidence type="ECO:0000256" key="6">
    <source>
        <dbReference type="ARBA" id="ARBA00022603"/>
    </source>
</evidence>
<feature type="active site" description="Proton acceptor" evidence="14">
    <location>
        <position position="122"/>
    </location>
</feature>
<evidence type="ECO:0000256" key="3">
    <source>
        <dbReference type="ARBA" id="ARBA00022485"/>
    </source>
</evidence>
<evidence type="ECO:0000256" key="4">
    <source>
        <dbReference type="ARBA" id="ARBA00022490"/>
    </source>
</evidence>
<dbReference type="GO" id="GO:0030488">
    <property type="term" value="P:tRNA methylation"/>
    <property type="evidence" value="ECO:0007669"/>
    <property type="project" value="UniProtKB-UniRule"/>
</dbReference>
<dbReference type="AlphaFoldDB" id="A0A1M7SQ51"/>
<feature type="active site" description="S-methylcysteine intermediate" evidence="14">
    <location>
        <position position="392"/>
    </location>
</feature>
<dbReference type="PIRSF" id="PIRSF006004">
    <property type="entry name" value="CHP00048"/>
    <property type="match status" value="1"/>
</dbReference>
<comment type="function">
    <text evidence="14">Specifically methylates position 2 of adenine 2503 in 23S rRNA and position 2 of adenine 37 in tRNAs. m2A2503 modification seems to play a crucial role in the proofreading step occurring at the peptidyl transferase center and thus would serve to optimize ribosomal fidelity.</text>
</comment>
<dbReference type="PANTHER" id="PTHR30544:SF5">
    <property type="entry name" value="RADICAL SAM CORE DOMAIN-CONTAINING PROTEIN"/>
    <property type="match status" value="1"/>
</dbReference>
<keyword evidence="8 14" id="KW-0949">S-adenosyl-L-methionine</keyword>
<comment type="caution">
    <text evidence="14">Lacks conserved residue(s) required for the propagation of feature annotation.</text>
</comment>
<dbReference type="InterPro" id="IPR004383">
    <property type="entry name" value="rRNA_lsu_MTrfase_RlmN/Cfr"/>
</dbReference>
<keyword evidence="6 14" id="KW-0489">Methyltransferase</keyword>
<accession>A0A1M7SQ51</accession>
<evidence type="ECO:0000256" key="8">
    <source>
        <dbReference type="ARBA" id="ARBA00022691"/>
    </source>
</evidence>
<dbReference type="GO" id="GO:0070475">
    <property type="term" value="P:rRNA base methylation"/>
    <property type="evidence" value="ECO:0007669"/>
    <property type="project" value="UniProtKB-UniRule"/>
</dbReference>
<keyword evidence="9 14" id="KW-0819">tRNA processing</keyword>
<evidence type="ECO:0000256" key="14">
    <source>
        <dbReference type="HAMAP-Rule" id="MF_01849"/>
    </source>
</evidence>
<dbReference type="GO" id="GO:0051539">
    <property type="term" value="F:4 iron, 4 sulfur cluster binding"/>
    <property type="evidence" value="ECO:0007669"/>
    <property type="project" value="UniProtKB-UniRule"/>
</dbReference>
<comment type="catalytic activity">
    <reaction evidence="14">
        <text>adenosine(37) in tRNA + 2 reduced [2Fe-2S]-[ferredoxin] + 2 S-adenosyl-L-methionine = 2-methyladenosine(37) in tRNA + 5'-deoxyadenosine + L-methionine + 2 oxidized [2Fe-2S]-[ferredoxin] + S-adenosyl-L-homocysteine</text>
        <dbReference type="Rhea" id="RHEA:43332"/>
        <dbReference type="Rhea" id="RHEA-COMP:10000"/>
        <dbReference type="Rhea" id="RHEA-COMP:10001"/>
        <dbReference type="Rhea" id="RHEA-COMP:10162"/>
        <dbReference type="Rhea" id="RHEA-COMP:10485"/>
        <dbReference type="ChEBI" id="CHEBI:17319"/>
        <dbReference type="ChEBI" id="CHEBI:33737"/>
        <dbReference type="ChEBI" id="CHEBI:33738"/>
        <dbReference type="ChEBI" id="CHEBI:57844"/>
        <dbReference type="ChEBI" id="CHEBI:57856"/>
        <dbReference type="ChEBI" id="CHEBI:59789"/>
        <dbReference type="ChEBI" id="CHEBI:74411"/>
        <dbReference type="ChEBI" id="CHEBI:74497"/>
        <dbReference type="EC" id="2.1.1.192"/>
    </reaction>
</comment>
<evidence type="ECO:0000259" key="16">
    <source>
        <dbReference type="PROSITE" id="PS51918"/>
    </source>
</evidence>
<keyword evidence="7 14" id="KW-0808">Transferase</keyword>
<dbReference type="InterPro" id="IPR013785">
    <property type="entry name" value="Aldolase_TIM"/>
</dbReference>
<evidence type="ECO:0000256" key="11">
    <source>
        <dbReference type="ARBA" id="ARBA00023004"/>
    </source>
</evidence>
<dbReference type="NCBIfam" id="TIGR00048">
    <property type="entry name" value="rRNA_mod_RlmN"/>
    <property type="match status" value="1"/>
</dbReference>
<dbReference type="InterPro" id="IPR048641">
    <property type="entry name" value="RlmN_N"/>
</dbReference>
<dbReference type="GO" id="GO:0070040">
    <property type="term" value="F:rRNA (adenine(2503)-C2-)-methyltransferase activity"/>
    <property type="evidence" value="ECO:0007669"/>
    <property type="project" value="UniProtKB-UniRule"/>
</dbReference>
<dbReference type="SUPFAM" id="SSF102114">
    <property type="entry name" value="Radical SAM enzymes"/>
    <property type="match status" value="1"/>
</dbReference>
<evidence type="ECO:0000256" key="10">
    <source>
        <dbReference type="ARBA" id="ARBA00022723"/>
    </source>
</evidence>
<comment type="catalytic activity">
    <reaction evidence="14">
        <text>adenosine(2503) in 23S rRNA + 2 reduced [2Fe-2S]-[ferredoxin] + 2 S-adenosyl-L-methionine = 2-methyladenosine(2503) in 23S rRNA + 5'-deoxyadenosine + L-methionine + 2 oxidized [2Fe-2S]-[ferredoxin] + S-adenosyl-L-homocysteine</text>
        <dbReference type="Rhea" id="RHEA:42916"/>
        <dbReference type="Rhea" id="RHEA-COMP:10000"/>
        <dbReference type="Rhea" id="RHEA-COMP:10001"/>
        <dbReference type="Rhea" id="RHEA-COMP:10152"/>
        <dbReference type="Rhea" id="RHEA-COMP:10282"/>
        <dbReference type="ChEBI" id="CHEBI:17319"/>
        <dbReference type="ChEBI" id="CHEBI:33737"/>
        <dbReference type="ChEBI" id="CHEBI:33738"/>
        <dbReference type="ChEBI" id="CHEBI:57844"/>
        <dbReference type="ChEBI" id="CHEBI:57856"/>
        <dbReference type="ChEBI" id="CHEBI:59789"/>
        <dbReference type="ChEBI" id="CHEBI:74411"/>
        <dbReference type="ChEBI" id="CHEBI:74497"/>
        <dbReference type="EC" id="2.1.1.192"/>
    </reaction>
</comment>
<dbReference type="Proteomes" id="UP000184391">
    <property type="component" value="Unassembled WGS sequence"/>
</dbReference>
<feature type="binding site" evidence="14">
    <location>
        <position position="142"/>
    </location>
    <ligand>
        <name>[4Fe-4S] cluster</name>
        <dbReference type="ChEBI" id="CHEBI:49883"/>
        <note>4Fe-4S-S-AdoMet</note>
    </ligand>
</feature>
<protein>
    <recommendedName>
        <fullName evidence="14">Dual-specificity RNA methyltransferase RlmN</fullName>
        <ecNumber evidence="14">2.1.1.192</ecNumber>
    </recommendedName>
    <alternativeName>
        <fullName evidence="14">23S rRNA (adenine(2503)-C(2))-methyltransferase</fullName>
    </alternativeName>
    <alternativeName>
        <fullName evidence="14">23S rRNA m2A2503 methyltransferase</fullName>
    </alternativeName>
    <alternativeName>
        <fullName evidence="14">Ribosomal RNA large subunit methyltransferase N</fullName>
    </alternativeName>
    <alternativeName>
        <fullName evidence="14">tRNA (adenine(37)-C(2))-methyltransferase</fullName>
    </alternativeName>
    <alternativeName>
        <fullName evidence="14">tRNA m2A37 methyltransferase</fullName>
    </alternativeName>
</protein>
<keyword evidence="5 14" id="KW-0698">rRNA processing</keyword>
<feature type="domain" description="Radical SAM core" evidence="16">
    <location>
        <begin position="128"/>
        <end position="386"/>
    </location>
</feature>
<keyword evidence="10 14" id="KW-0479">Metal-binding</keyword>
<dbReference type="InterPro" id="IPR007197">
    <property type="entry name" value="rSAM"/>
</dbReference>
<keyword evidence="12 14" id="KW-0411">Iron-sulfur</keyword>
<evidence type="ECO:0000256" key="7">
    <source>
        <dbReference type="ARBA" id="ARBA00022679"/>
    </source>
</evidence>
<dbReference type="SFLD" id="SFLDG01062">
    <property type="entry name" value="methyltransferase_(Class_A)"/>
    <property type="match status" value="1"/>
</dbReference>
<reference evidence="18" key="1">
    <citation type="submission" date="2016-12" db="EMBL/GenBank/DDBJ databases">
        <authorList>
            <person name="Varghese N."/>
            <person name="Submissions S."/>
        </authorList>
    </citation>
    <scope>NUCLEOTIDE SEQUENCE [LARGE SCALE GENOMIC DNA]</scope>
    <source>
        <strain evidence="18">DSM 11032</strain>
    </source>
</reference>
<dbReference type="GO" id="GO:0000049">
    <property type="term" value="F:tRNA binding"/>
    <property type="evidence" value="ECO:0007669"/>
    <property type="project" value="UniProtKB-UniRule"/>
</dbReference>
<dbReference type="InterPro" id="IPR027492">
    <property type="entry name" value="RNA_MTrfase_RlmN"/>
</dbReference>
<dbReference type="PROSITE" id="PS51918">
    <property type="entry name" value="RADICAL_SAM"/>
    <property type="match status" value="1"/>
</dbReference>
<dbReference type="Pfam" id="PF21016">
    <property type="entry name" value="RlmN_N"/>
    <property type="match status" value="1"/>
</dbReference>
<dbReference type="PANTHER" id="PTHR30544">
    <property type="entry name" value="23S RRNA METHYLTRANSFERASE"/>
    <property type="match status" value="1"/>
</dbReference>
<name>A0A1M7SQ51_9SPHN</name>
<dbReference type="InterPro" id="IPR058240">
    <property type="entry name" value="rSAM_sf"/>
</dbReference>
<dbReference type="RefSeq" id="WP_072674992.1">
    <property type="nucleotide sequence ID" value="NZ_FRDF01000012.1"/>
</dbReference>
<dbReference type="GO" id="GO:0005737">
    <property type="term" value="C:cytoplasm"/>
    <property type="evidence" value="ECO:0007669"/>
    <property type="project" value="UniProtKB-SubCell"/>
</dbReference>